<evidence type="ECO:0000313" key="1">
    <source>
        <dbReference type="EMBL" id="ORJ20005.1"/>
    </source>
</evidence>
<evidence type="ECO:0000313" key="2">
    <source>
        <dbReference type="Proteomes" id="UP000192722"/>
    </source>
</evidence>
<gene>
    <name evidence="1" type="ORF">BS639_17065</name>
</gene>
<proteinExistence type="predicted"/>
<organism evidence="1 2">
    <name type="scientific">Rouxiella silvae</name>
    <dbReference type="NCBI Taxonomy" id="1646373"/>
    <lineage>
        <taxon>Bacteria</taxon>
        <taxon>Pseudomonadati</taxon>
        <taxon>Pseudomonadota</taxon>
        <taxon>Gammaproteobacteria</taxon>
        <taxon>Enterobacterales</taxon>
        <taxon>Yersiniaceae</taxon>
        <taxon>Rouxiella</taxon>
    </lineage>
</organism>
<dbReference type="RefSeq" id="WP_084983711.1">
    <property type="nucleotide sequence ID" value="NZ_CBCSCF010000010.1"/>
</dbReference>
<name>A0ABX3TXV2_9GAMM</name>
<reference evidence="1 2" key="1">
    <citation type="journal article" date="2017" name="Int. J. Syst. Evol. Microbiol.">
        <title>Rouxiella badensis sp. nov. and Rouxiella silvae sp. nov. isolated from peat bog soil in Germany and emendation of the genus description.</title>
        <authorList>
            <person name="Le Fleche-Mateos A."/>
            <person name="Kugler J.H."/>
            <person name="Hansen S.H."/>
            <person name="Syldatk C."/>
            <person name="Hausmann R."/>
            <person name="Lomprez F."/>
            <person name="Vandenbogaert M."/>
            <person name="Manuguerra J.C."/>
            <person name="Grimont P.A."/>
        </authorList>
    </citation>
    <scope>NUCLEOTIDE SEQUENCE [LARGE SCALE GENOMIC DNA]</scope>
    <source>
        <strain evidence="1 2">213</strain>
    </source>
</reference>
<dbReference type="Proteomes" id="UP000192722">
    <property type="component" value="Unassembled WGS sequence"/>
</dbReference>
<sequence length="88" mass="9790">MPVFSVVATSTPVEVEKKLNNTFPPSDIYKVDDKQWFVSSAMINTPKELCEKAAFSNGEGGTVIVVLFASYFGFHNRGVWEWLTSKGL</sequence>
<dbReference type="EMBL" id="MRWD01000044">
    <property type="protein sequence ID" value="ORJ20005.1"/>
    <property type="molecule type" value="Genomic_DNA"/>
</dbReference>
<accession>A0ABX3TXV2</accession>
<comment type="caution">
    <text evidence="1">The sequence shown here is derived from an EMBL/GenBank/DDBJ whole genome shotgun (WGS) entry which is preliminary data.</text>
</comment>
<protein>
    <submittedName>
        <fullName evidence="1">Uncharacterized protein</fullName>
    </submittedName>
</protein>
<keyword evidence="2" id="KW-1185">Reference proteome</keyword>